<dbReference type="HOGENOM" id="CLU_040332_0_0_1"/>
<feature type="compositionally biased region" description="Low complexity" evidence="5">
    <location>
        <begin position="308"/>
        <end position="320"/>
    </location>
</feature>
<dbReference type="Proteomes" id="UP000054279">
    <property type="component" value="Unassembled WGS sequence"/>
</dbReference>
<evidence type="ECO:0000259" key="7">
    <source>
        <dbReference type="PROSITE" id="PS50178"/>
    </source>
</evidence>
<keyword evidence="3" id="KW-0862">Zinc</keyword>
<sequence length="526" mass="58566">MSNSGHGLPLLSGPPPDPTPGVDPTNCMRCDKEFFPLFSRPKRCNHCGYSYCSSCTDYQALMPRSGPNGTQAGYEPMPVCTNCAEKLTVTASGRSALKEYSVQRLKAYMKAYNIQLPGAAVEKEELVQAIMRARGDNGCLLPQYEEYYRKHSVPHKNAERKSRNIFSRFTNNDLSESPSSQQPSPQQRQYASASPGPANTGYRPSSAYSSSPVAHQSRSAGYPPPPAGRQPPPPPPHGYPPHYPSHQQYSSAPRPPPQFPQPQPYVHTSQSGPVPNLRPSASHTNLRASASSASPRNQPRRDPPPRPRSAAPNVSRSSPTQPRPPTPTLDDMLQMNNNDIGRLPIGALKSILFKNRVNTTVGVLEKQDLVNKVITLVTDERYERQRKEREDREEAERMAWAREERQREEARRREETRERDELREHMADIHLDDNAGHESQDTTGANSAHKSSPSTSSASSPPFSHQTNDGLCVVCQDEHANMAIIDCGHLALCKSCSEMVMQSTRECPLCRTRIVTEQRLLRIFKT</sequence>
<evidence type="ECO:0000259" key="6">
    <source>
        <dbReference type="PROSITE" id="PS50089"/>
    </source>
</evidence>
<dbReference type="InterPro" id="IPR017455">
    <property type="entry name" value="Znf_FYVE-rel"/>
</dbReference>
<feature type="region of interest" description="Disordered" evidence="5">
    <location>
        <begin position="170"/>
        <end position="335"/>
    </location>
</feature>
<feature type="compositionally biased region" description="Pro residues" evidence="5">
    <location>
        <begin position="253"/>
        <end position="263"/>
    </location>
</feature>
<feature type="domain" description="FYVE-type" evidence="7">
    <location>
        <begin position="21"/>
        <end position="88"/>
    </location>
</feature>
<dbReference type="SMART" id="SM00064">
    <property type="entry name" value="FYVE"/>
    <property type="match status" value="1"/>
</dbReference>
<dbReference type="InterPro" id="IPR001841">
    <property type="entry name" value="Znf_RING"/>
</dbReference>
<evidence type="ECO:0000256" key="5">
    <source>
        <dbReference type="SAM" id="MobiDB-lite"/>
    </source>
</evidence>
<dbReference type="InterPro" id="IPR013083">
    <property type="entry name" value="Znf_RING/FYVE/PHD"/>
</dbReference>
<accession>A0A0C9VHC3</accession>
<dbReference type="PANTHER" id="PTHR14879:SF5">
    <property type="entry name" value="RING-TYPE DOMAIN-CONTAINING PROTEIN"/>
    <property type="match status" value="1"/>
</dbReference>
<keyword evidence="9" id="KW-1185">Reference proteome</keyword>
<keyword evidence="2 4" id="KW-0863">Zinc-finger</keyword>
<dbReference type="Pfam" id="PF01363">
    <property type="entry name" value="FYVE"/>
    <property type="match status" value="1"/>
</dbReference>
<dbReference type="InterPro" id="IPR051728">
    <property type="entry name" value="RING-FYVE_E3_ubiquitin-ligase"/>
</dbReference>
<dbReference type="SUPFAM" id="SSF57903">
    <property type="entry name" value="FYVE/PHD zinc finger"/>
    <property type="match status" value="1"/>
</dbReference>
<dbReference type="EMBL" id="KN837173">
    <property type="protein sequence ID" value="KIJ36945.1"/>
    <property type="molecule type" value="Genomic_DNA"/>
</dbReference>
<evidence type="ECO:0000256" key="4">
    <source>
        <dbReference type="PROSITE-ProRule" id="PRU00175"/>
    </source>
</evidence>
<evidence type="ECO:0000313" key="9">
    <source>
        <dbReference type="Proteomes" id="UP000054279"/>
    </source>
</evidence>
<evidence type="ECO:0008006" key="10">
    <source>
        <dbReference type="Google" id="ProtNLM"/>
    </source>
</evidence>
<feature type="compositionally biased region" description="Polar residues" evidence="5">
    <location>
        <begin position="266"/>
        <end position="293"/>
    </location>
</feature>
<evidence type="ECO:0000256" key="1">
    <source>
        <dbReference type="ARBA" id="ARBA00022723"/>
    </source>
</evidence>
<feature type="compositionally biased region" description="Basic and acidic residues" evidence="5">
    <location>
        <begin position="401"/>
        <end position="440"/>
    </location>
</feature>
<dbReference type="SMART" id="SM00184">
    <property type="entry name" value="RING"/>
    <property type="match status" value="2"/>
</dbReference>
<proteinExistence type="predicted"/>
<feature type="compositionally biased region" description="Low complexity" evidence="5">
    <location>
        <begin position="175"/>
        <end position="195"/>
    </location>
</feature>
<dbReference type="Gene3D" id="3.30.40.10">
    <property type="entry name" value="Zinc/RING finger domain, C3HC4 (zinc finger)"/>
    <property type="match status" value="2"/>
</dbReference>
<feature type="compositionally biased region" description="Polar residues" evidence="5">
    <location>
        <begin position="202"/>
        <end position="219"/>
    </location>
</feature>
<dbReference type="PROSITE" id="PS50178">
    <property type="entry name" value="ZF_FYVE"/>
    <property type="match status" value="1"/>
</dbReference>
<dbReference type="SUPFAM" id="SSF57850">
    <property type="entry name" value="RING/U-box"/>
    <property type="match status" value="1"/>
</dbReference>
<organism evidence="8 9">
    <name type="scientific">Sphaerobolus stellatus (strain SS14)</name>
    <dbReference type="NCBI Taxonomy" id="990650"/>
    <lineage>
        <taxon>Eukaryota</taxon>
        <taxon>Fungi</taxon>
        <taxon>Dikarya</taxon>
        <taxon>Basidiomycota</taxon>
        <taxon>Agaricomycotina</taxon>
        <taxon>Agaricomycetes</taxon>
        <taxon>Phallomycetidae</taxon>
        <taxon>Geastrales</taxon>
        <taxon>Sphaerobolaceae</taxon>
        <taxon>Sphaerobolus</taxon>
    </lineage>
</organism>
<keyword evidence="1" id="KW-0479">Metal-binding</keyword>
<evidence type="ECO:0000313" key="8">
    <source>
        <dbReference type="EMBL" id="KIJ36945.1"/>
    </source>
</evidence>
<feature type="compositionally biased region" description="Pro residues" evidence="5">
    <location>
        <begin position="222"/>
        <end position="243"/>
    </location>
</feature>
<evidence type="ECO:0000256" key="3">
    <source>
        <dbReference type="ARBA" id="ARBA00022833"/>
    </source>
</evidence>
<reference evidence="8 9" key="1">
    <citation type="submission" date="2014-06" db="EMBL/GenBank/DDBJ databases">
        <title>Evolutionary Origins and Diversification of the Mycorrhizal Mutualists.</title>
        <authorList>
            <consortium name="DOE Joint Genome Institute"/>
            <consortium name="Mycorrhizal Genomics Consortium"/>
            <person name="Kohler A."/>
            <person name="Kuo A."/>
            <person name="Nagy L.G."/>
            <person name="Floudas D."/>
            <person name="Copeland A."/>
            <person name="Barry K.W."/>
            <person name="Cichocki N."/>
            <person name="Veneault-Fourrey C."/>
            <person name="LaButti K."/>
            <person name="Lindquist E.A."/>
            <person name="Lipzen A."/>
            <person name="Lundell T."/>
            <person name="Morin E."/>
            <person name="Murat C."/>
            <person name="Riley R."/>
            <person name="Ohm R."/>
            <person name="Sun H."/>
            <person name="Tunlid A."/>
            <person name="Henrissat B."/>
            <person name="Grigoriev I.V."/>
            <person name="Hibbett D.S."/>
            <person name="Martin F."/>
        </authorList>
    </citation>
    <scope>NUCLEOTIDE SEQUENCE [LARGE SCALE GENOMIC DNA]</scope>
    <source>
        <strain evidence="8 9">SS14</strain>
    </source>
</reference>
<dbReference type="CDD" id="cd00065">
    <property type="entry name" value="FYVE_like_SF"/>
    <property type="match status" value="1"/>
</dbReference>
<dbReference type="PANTHER" id="PTHR14879">
    <property type="entry name" value="CASPASE REGULATOR, RING FINGER DOMAIN-CONTAINING"/>
    <property type="match status" value="1"/>
</dbReference>
<dbReference type="InterPro" id="IPR011011">
    <property type="entry name" value="Znf_FYVE_PHD"/>
</dbReference>
<dbReference type="GO" id="GO:0008270">
    <property type="term" value="F:zinc ion binding"/>
    <property type="evidence" value="ECO:0007669"/>
    <property type="project" value="UniProtKB-KW"/>
</dbReference>
<dbReference type="OrthoDB" id="3045089at2759"/>
<dbReference type="AlphaFoldDB" id="A0A0C9VHC3"/>
<dbReference type="InterPro" id="IPR000306">
    <property type="entry name" value="Znf_FYVE"/>
</dbReference>
<gene>
    <name evidence="8" type="ORF">M422DRAFT_33991</name>
</gene>
<name>A0A0C9VHC3_SPHS4</name>
<dbReference type="Pfam" id="PF13920">
    <property type="entry name" value="zf-C3HC4_3"/>
    <property type="match status" value="1"/>
</dbReference>
<evidence type="ECO:0000256" key="2">
    <source>
        <dbReference type="ARBA" id="ARBA00022771"/>
    </source>
</evidence>
<feature type="compositionally biased region" description="Low complexity" evidence="5">
    <location>
        <begin position="445"/>
        <end position="463"/>
    </location>
</feature>
<protein>
    <recommendedName>
        <fullName evidence="10">RING-type domain-containing protein</fullName>
    </recommendedName>
</protein>
<feature type="domain" description="RING-type" evidence="6">
    <location>
        <begin position="472"/>
        <end position="511"/>
    </location>
</feature>
<dbReference type="PROSITE" id="PS50089">
    <property type="entry name" value="ZF_RING_2"/>
    <property type="match status" value="1"/>
</dbReference>
<feature type="region of interest" description="Disordered" evidence="5">
    <location>
        <begin position="401"/>
        <end position="463"/>
    </location>
</feature>